<protein>
    <submittedName>
        <fullName evidence="1">Uncharacterized protein</fullName>
    </submittedName>
</protein>
<keyword evidence="2" id="KW-1185">Reference proteome</keyword>
<gene>
    <name evidence="1" type="ORF">E4U57_002980</name>
</gene>
<proteinExistence type="predicted"/>
<name>A0ABQ7P7N5_9HYPO</name>
<reference evidence="1 2" key="1">
    <citation type="journal article" date="2020" name="bioRxiv">
        <title>Whole genome comparisons of ergot fungi reveals the divergence and evolution of species within the genus Claviceps are the result of varying mechanisms driving genome evolution and host range expansion.</title>
        <authorList>
            <person name="Wyka S.A."/>
            <person name="Mondo S.J."/>
            <person name="Liu M."/>
            <person name="Dettman J."/>
            <person name="Nalam V."/>
            <person name="Broders K.D."/>
        </authorList>
    </citation>
    <scope>NUCLEOTIDE SEQUENCE [LARGE SCALE GENOMIC DNA]</scope>
    <source>
        <strain evidence="1 2">LM583</strain>
    </source>
</reference>
<organism evidence="1 2">
    <name type="scientific">Claviceps arundinis</name>
    <dbReference type="NCBI Taxonomy" id="1623583"/>
    <lineage>
        <taxon>Eukaryota</taxon>
        <taxon>Fungi</taxon>
        <taxon>Dikarya</taxon>
        <taxon>Ascomycota</taxon>
        <taxon>Pezizomycotina</taxon>
        <taxon>Sordariomycetes</taxon>
        <taxon>Hypocreomycetidae</taxon>
        <taxon>Hypocreales</taxon>
        <taxon>Clavicipitaceae</taxon>
        <taxon>Claviceps</taxon>
    </lineage>
</organism>
<comment type="caution">
    <text evidence="1">The sequence shown here is derived from an EMBL/GenBank/DDBJ whole genome shotgun (WGS) entry which is preliminary data.</text>
</comment>
<accession>A0ABQ7P7N5</accession>
<dbReference type="EMBL" id="SRPR01000227">
    <property type="protein sequence ID" value="KAG5955973.1"/>
    <property type="molecule type" value="Genomic_DNA"/>
</dbReference>
<dbReference type="Proteomes" id="UP000742024">
    <property type="component" value="Unassembled WGS sequence"/>
</dbReference>
<sequence length="73" mass="8685">MDIANINRLMEEAYTAITAWSRNVDVKYRRNQQNIQEGYQRVFAFYQEVADIVRVNDTIEPKDNTRWLNAMEG</sequence>
<evidence type="ECO:0000313" key="1">
    <source>
        <dbReference type="EMBL" id="KAG5955973.1"/>
    </source>
</evidence>
<evidence type="ECO:0000313" key="2">
    <source>
        <dbReference type="Proteomes" id="UP000742024"/>
    </source>
</evidence>